<feature type="chain" id="PRO_5019177380" evidence="2">
    <location>
        <begin position="23"/>
        <end position="257"/>
    </location>
</feature>
<evidence type="ECO:0000313" key="4">
    <source>
        <dbReference type="EMBL" id="GBC61378.1"/>
    </source>
</evidence>
<proteinExistence type="predicted"/>
<protein>
    <submittedName>
        <fullName evidence="4">Amino acid ABC transporter substrate-binding pro tein</fullName>
    </submittedName>
</protein>
<keyword evidence="5" id="KW-1185">Reference proteome</keyword>
<reference evidence="5" key="2">
    <citation type="submission" date="2019-01" db="EMBL/GenBank/DDBJ databases">
        <title>Genome sequence of Desulfonema ishimotonii strain Tokyo 01.</title>
        <authorList>
            <person name="Fukui M."/>
        </authorList>
    </citation>
    <scope>NUCLEOTIDE SEQUENCE [LARGE SCALE GENOMIC DNA]</scope>
    <source>
        <strain evidence="5">Tokyo 01</strain>
    </source>
</reference>
<dbReference type="AlphaFoldDB" id="A0A401FWM9"/>
<feature type="signal peptide" evidence="2">
    <location>
        <begin position="1"/>
        <end position="22"/>
    </location>
</feature>
<evidence type="ECO:0000313" key="5">
    <source>
        <dbReference type="Proteomes" id="UP000288096"/>
    </source>
</evidence>
<accession>A0A401FWM9</accession>
<comment type="caution">
    <text evidence="4">The sequence shown here is derived from an EMBL/GenBank/DDBJ whole genome shotgun (WGS) entry which is preliminary data.</text>
</comment>
<reference evidence="5" key="1">
    <citation type="submission" date="2017-11" db="EMBL/GenBank/DDBJ databases">
        <authorList>
            <person name="Watanabe M."/>
            <person name="Kojima H."/>
        </authorList>
    </citation>
    <scope>NUCLEOTIDE SEQUENCE [LARGE SCALE GENOMIC DNA]</scope>
    <source>
        <strain evidence="5">Tokyo 01</strain>
    </source>
</reference>
<sequence length="257" mass="30369">MKKYLFVKIFMLFSLSVPSAFAGEEIRLTTGEFPPFISESLKHYGPAPHIVTKAFASEGVSVRFRVFPWKRAYITAKRGEEYVGSGFWLEAERRKKDFWYSDPVYESRWAFFYLKSFRFDWNTLEDLRGIRVGVTREFTYTKELYDAIDAGTISADWVSHEYLNIRKLLKGRIDIAIFNTEVGYYLLRKEAPQNFDLLIHHPKPLVETNGHLIFTKKREDNRRLIKLFNKGLKKLKKSGEYDRIFEASRRGEYIIKD</sequence>
<dbReference type="EMBL" id="BEXT01000001">
    <property type="protein sequence ID" value="GBC61378.1"/>
    <property type="molecule type" value="Genomic_DNA"/>
</dbReference>
<gene>
    <name evidence="4" type="ORF">DENIS_2338</name>
</gene>
<dbReference type="PANTHER" id="PTHR35936:SF25">
    <property type="entry name" value="ABC TRANSPORTER SUBSTRATE-BINDING PROTEIN"/>
    <property type="match status" value="1"/>
</dbReference>
<dbReference type="PANTHER" id="PTHR35936">
    <property type="entry name" value="MEMBRANE-BOUND LYTIC MUREIN TRANSGLYCOSYLASE F"/>
    <property type="match status" value="1"/>
</dbReference>
<dbReference type="Pfam" id="PF00497">
    <property type="entry name" value="SBP_bac_3"/>
    <property type="match status" value="1"/>
</dbReference>
<name>A0A401FWM9_9BACT</name>
<dbReference type="InterPro" id="IPR001638">
    <property type="entry name" value="Solute-binding_3/MltF_N"/>
</dbReference>
<dbReference type="Gene3D" id="3.40.190.10">
    <property type="entry name" value="Periplasmic binding protein-like II"/>
    <property type="match status" value="2"/>
</dbReference>
<dbReference type="OrthoDB" id="5452509at2"/>
<feature type="domain" description="Solute-binding protein family 3/N-terminal" evidence="3">
    <location>
        <begin position="29"/>
        <end position="246"/>
    </location>
</feature>
<dbReference type="Proteomes" id="UP000288096">
    <property type="component" value="Unassembled WGS sequence"/>
</dbReference>
<evidence type="ECO:0000256" key="1">
    <source>
        <dbReference type="ARBA" id="ARBA00022729"/>
    </source>
</evidence>
<organism evidence="4 5">
    <name type="scientific">Desulfonema ishimotonii</name>
    <dbReference type="NCBI Taxonomy" id="45657"/>
    <lineage>
        <taxon>Bacteria</taxon>
        <taxon>Pseudomonadati</taxon>
        <taxon>Thermodesulfobacteriota</taxon>
        <taxon>Desulfobacteria</taxon>
        <taxon>Desulfobacterales</taxon>
        <taxon>Desulfococcaceae</taxon>
        <taxon>Desulfonema</taxon>
    </lineage>
</organism>
<evidence type="ECO:0000259" key="3">
    <source>
        <dbReference type="Pfam" id="PF00497"/>
    </source>
</evidence>
<dbReference type="SUPFAM" id="SSF53850">
    <property type="entry name" value="Periplasmic binding protein-like II"/>
    <property type="match status" value="1"/>
</dbReference>
<evidence type="ECO:0000256" key="2">
    <source>
        <dbReference type="SAM" id="SignalP"/>
    </source>
</evidence>
<keyword evidence="1 2" id="KW-0732">Signal</keyword>